<proteinExistence type="predicted"/>
<protein>
    <submittedName>
        <fullName evidence="1">Uncharacterized protein</fullName>
    </submittedName>
</protein>
<evidence type="ECO:0000313" key="2">
    <source>
        <dbReference type="Proteomes" id="UP000425960"/>
    </source>
</evidence>
<dbReference type="InterPro" id="IPR049343">
    <property type="entry name" value="Transposase_29"/>
</dbReference>
<dbReference type="Proteomes" id="UP000425960">
    <property type="component" value="Chromosome"/>
</dbReference>
<dbReference type="Pfam" id="PF21804">
    <property type="entry name" value="Transposase_29"/>
    <property type="match status" value="1"/>
</dbReference>
<dbReference type="AlphaFoldDB" id="A0A5K8A0B1"/>
<dbReference type="KEGG" id="dov:DSCO28_65350"/>
<dbReference type="RefSeq" id="WP_155325420.1">
    <property type="nucleotide sequence ID" value="NZ_AP021876.1"/>
</dbReference>
<gene>
    <name evidence="1" type="ORF">DSCO28_65350</name>
</gene>
<dbReference type="EMBL" id="AP021876">
    <property type="protein sequence ID" value="BBO85969.1"/>
    <property type="molecule type" value="Genomic_DNA"/>
</dbReference>
<name>A0A5K8A0B1_9BACT</name>
<accession>A0A5K8A0B1</accession>
<organism evidence="1 2">
    <name type="scientific">Desulfosarcina ovata subsp. sediminis</name>
    <dbReference type="NCBI Taxonomy" id="885957"/>
    <lineage>
        <taxon>Bacteria</taxon>
        <taxon>Pseudomonadati</taxon>
        <taxon>Thermodesulfobacteriota</taxon>
        <taxon>Desulfobacteria</taxon>
        <taxon>Desulfobacterales</taxon>
        <taxon>Desulfosarcinaceae</taxon>
        <taxon>Desulfosarcina</taxon>
    </lineage>
</organism>
<sequence>MATMLLGPTVDMPDARRLRQGLFVTYADLLPDMENNRLRTRIHNASTPADNRSVAVLLDKLNKAEIEYPGNNLRFAYELVNSDV</sequence>
<evidence type="ECO:0000313" key="1">
    <source>
        <dbReference type="EMBL" id="BBO85969.1"/>
    </source>
</evidence>
<reference evidence="1 2" key="1">
    <citation type="submission" date="2019-11" db="EMBL/GenBank/DDBJ databases">
        <title>Comparative genomics of hydrocarbon-degrading Desulfosarcina strains.</title>
        <authorList>
            <person name="Watanabe M."/>
            <person name="Kojima H."/>
            <person name="Fukui M."/>
        </authorList>
    </citation>
    <scope>NUCLEOTIDE SEQUENCE [LARGE SCALE GENOMIC DNA]</scope>
    <source>
        <strain evidence="1 2">28bB2T</strain>
    </source>
</reference>